<dbReference type="VEuPathDB" id="FungiDB:MFRU_011g00680"/>
<feature type="region of interest" description="Disordered" evidence="1">
    <location>
        <begin position="350"/>
        <end position="394"/>
    </location>
</feature>
<dbReference type="AlphaFoldDB" id="A0A5M9JMZ7"/>
<accession>A0A5M9JMZ7</accession>
<evidence type="ECO:0000256" key="1">
    <source>
        <dbReference type="SAM" id="MobiDB-lite"/>
    </source>
</evidence>
<proteinExistence type="predicted"/>
<evidence type="ECO:0000313" key="2">
    <source>
        <dbReference type="EMBL" id="KAA8570878.1"/>
    </source>
</evidence>
<dbReference type="Proteomes" id="UP000322873">
    <property type="component" value="Unassembled WGS sequence"/>
</dbReference>
<comment type="caution">
    <text evidence="2">The sequence shown here is derived from an EMBL/GenBank/DDBJ whole genome shotgun (WGS) entry which is preliminary data.</text>
</comment>
<gene>
    <name evidence="2" type="ORF">EYC84_000267</name>
</gene>
<sequence length="394" mass="43713">MCQFEYQRFQKCGHKGIEIIEYCNEVFWRAGMTGYLIPCPEQNFRAFFIGVGILDGLDFGPCRWMGLSGYCKICVEEYGMSTAVPFRTYNDLEFLEGTGGLTSSIFAVKLAEPIAYPSPSQSIQYSSTPNDGVTREILDFEIANSPSPLYEATPSIGENLLARRLRASLHHPYISAPYIRNTVAGLISVEDQNTPNGLEDLYFPAKLQWYELDKGVDGTTLQWRSRGYHEGKMLEGAPSQYFHGHAGLTLADEQYVVNKLKDGVPLRIIWRERFKERGMDITTFYSYGLKTEQKFEARGVRANSRMEKIQKEIAERSRAADGIQPFDAATYEGTKEKTVDATDDAIAVGAAADNETTADSATTGRTTKMDTTANAATNAAADSTADDANTRVDA</sequence>
<protein>
    <submittedName>
        <fullName evidence="2">Uncharacterized protein</fullName>
    </submittedName>
</protein>
<feature type="compositionally biased region" description="Low complexity" evidence="1">
    <location>
        <begin position="350"/>
        <end position="387"/>
    </location>
</feature>
<evidence type="ECO:0000313" key="3">
    <source>
        <dbReference type="Proteomes" id="UP000322873"/>
    </source>
</evidence>
<reference evidence="2 3" key="1">
    <citation type="submission" date="2019-06" db="EMBL/GenBank/DDBJ databases">
        <title>Genome Sequence of the Brown Rot Fungal Pathogen Monilinia fructicola.</title>
        <authorList>
            <person name="De Miccolis Angelini R.M."/>
            <person name="Landi L."/>
            <person name="Abate D."/>
            <person name="Pollastro S."/>
            <person name="Romanazzi G."/>
            <person name="Faretra F."/>
        </authorList>
    </citation>
    <scope>NUCLEOTIDE SEQUENCE [LARGE SCALE GENOMIC DNA]</scope>
    <source>
        <strain evidence="2 3">Mfrc123</strain>
    </source>
</reference>
<keyword evidence="3" id="KW-1185">Reference proteome</keyword>
<dbReference type="EMBL" id="VICG01000006">
    <property type="protein sequence ID" value="KAA8570878.1"/>
    <property type="molecule type" value="Genomic_DNA"/>
</dbReference>
<name>A0A5M9JMZ7_MONFR</name>
<organism evidence="2 3">
    <name type="scientific">Monilinia fructicola</name>
    <name type="common">Brown rot fungus</name>
    <name type="synonym">Ciboria fructicola</name>
    <dbReference type="NCBI Taxonomy" id="38448"/>
    <lineage>
        <taxon>Eukaryota</taxon>
        <taxon>Fungi</taxon>
        <taxon>Dikarya</taxon>
        <taxon>Ascomycota</taxon>
        <taxon>Pezizomycotina</taxon>
        <taxon>Leotiomycetes</taxon>
        <taxon>Helotiales</taxon>
        <taxon>Sclerotiniaceae</taxon>
        <taxon>Monilinia</taxon>
    </lineage>
</organism>